<organism evidence="3 4">
    <name type="scientific">Sneathiella chinensis</name>
    <dbReference type="NCBI Taxonomy" id="349750"/>
    <lineage>
        <taxon>Bacteria</taxon>
        <taxon>Pseudomonadati</taxon>
        <taxon>Pseudomonadota</taxon>
        <taxon>Alphaproteobacteria</taxon>
        <taxon>Sneathiellales</taxon>
        <taxon>Sneathiellaceae</taxon>
        <taxon>Sneathiella</taxon>
    </lineage>
</organism>
<feature type="signal peptide" evidence="2">
    <location>
        <begin position="1"/>
        <end position="21"/>
    </location>
</feature>
<keyword evidence="1" id="KW-0472">Membrane</keyword>
<keyword evidence="1" id="KW-1133">Transmembrane helix</keyword>
<feature type="transmembrane region" description="Helical" evidence="1">
    <location>
        <begin position="89"/>
        <end position="107"/>
    </location>
</feature>
<name>A0ABQ5U5U3_9PROT</name>
<dbReference type="Pfam" id="PF04955">
    <property type="entry name" value="HupE_UreJ"/>
    <property type="match status" value="1"/>
</dbReference>
<evidence type="ECO:0000313" key="3">
    <source>
        <dbReference type="EMBL" id="GLQ07274.1"/>
    </source>
</evidence>
<accession>A0ABQ5U5U3</accession>
<proteinExistence type="predicted"/>
<keyword evidence="2" id="KW-0732">Signal</keyword>
<evidence type="ECO:0000313" key="4">
    <source>
        <dbReference type="Proteomes" id="UP001161409"/>
    </source>
</evidence>
<dbReference type="PIRSF" id="PIRSF016919">
    <property type="entry name" value="HupE_UreJ"/>
    <property type="match status" value="1"/>
</dbReference>
<feature type="transmembrane region" description="Helical" evidence="1">
    <location>
        <begin position="114"/>
        <end position="130"/>
    </location>
</feature>
<feature type="chain" id="PRO_5045554452" evidence="2">
    <location>
        <begin position="22"/>
        <end position="195"/>
    </location>
</feature>
<reference evidence="3" key="1">
    <citation type="journal article" date="2014" name="Int. J. Syst. Evol. Microbiol.">
        <title>Complete genome of a new Firmicutes species belonging to the dominant human colonic microbiota ('Ruminococcus bicirculans') reveals two chromosomes and a selective capacity to utilize plant glucans.</title>
        <authorList>
            <consortium name="NISC Comparative Sequencing Program"/>
            <person name="Wegmann U."/>
            <person name="Louis P."/>
            <person name="Goesmann A."/>
            <person name="Henrissat B."/>
            <person name="Duncan S.H."/>
            <person name="Flint H.J."/>
        </authorList>
    </citation>
    <scope>NUCLEOTIDE SEQUENCE</scope>
    <source>
        <strain evidence="3">NBRC 103408</strain>
    </source>
</reference>
<feature type="transmembrane region" description="Helical" evidence="1">
    <location>
        <begin position="37"/>
        <end position="56"/>
    </location>
</feature>
<keyword evidence="1" id="KW-0812">Transmembrane</keyword>
<sequence>MNKRSLLLAAVLTMAASPALAHTAVGHTSGLMSGFTHPIGGLDHILAMVAVGILAIQLGGKSLWTVPAAFVGMMIVGGLLGISGLALPFVELGIAGSVVILGFVVALGRKMPMAAAMTLVGALAIFHGHAHGTEMPVDANGIGYGLGFAAATVLLHLAGIVLGKAAGRASAAYAPLAVRVAGGFIGGMGLSLLAA</sequence>
<feature type="transmembrane region" description="Helical" evidence="1">
    <location>
        <begin position="142"/>
        <end position="162"/>
    </location>
</feature>
<dbReference type="InterPro" id="IPR007038">
    <property type="entry name" value="HupE_UreJ"/>
</dbReference>
<protein>
    <submittedName>
        <fullName evidence="3">Protein hupE</fullName>
    </submittedName>
</protein>
<dbReference type="Proteomes" id="UP001161409">
    <property type="component" value="Unassembled WGS sequence"/>
</dbReference>
<dbReference type="EMBL" id="BSNF01000008">
    <property type="protein sequence ID" value="GLQ07274.1"/>
    <property type="molecule type" value="Genomic_DNA"/>
</dbReference>
<evidence type="ECO:0000256" key="2">
    <source>
        <dbReference type="SAM" id="SignalP"/>
    </source>
</evidence>
<keyword evidence="4" id="KW-1185">Reference proteome</keyword>
<dbReference type="RefSeq" id="WP_169561329.1">
    <property type="nucleotide sequence ID" value="NZ_BSNF01000008.1"/>
</dbReference>
<comment type="caution">
    <text evidence="3">The sequence shown here is derived from an EMBL/GenBank/DDBJ whole genome shotgun (WGS) entry which is preliminary data.</text>
</comment>
<evidence type="ECO:0000256" key="1">
    <source>
        <dbReference type="SAM" id="Phobius"/>
    </source>
</evidence>
<feature type="transmembrane region" description="Helical" evidence="1">
    <location>
        <begin position="63"/>
        <end position="83"/>
    </location>
</feature>
<gene>
    <name evidence="3" type="ORF">GCM10007924_24950</name>
</gene>
<feature type="transmembrane region" description="Helical" evidence="1">
    <location>
        <begin position="174"/>
        <end position="194"/>
    </location>
</feature>
<reference evidence="3" key="2">
    <citation type="submission" date="2023-01" db="EMBL/GenBank/DDBJ databases">
        <title>Draft genome sequence of Sneathiella chinensis strain NBRC 103408.</title>
        <authorList>
            <person name="Sun Q."/>
            <person name="Mori K."/>
        </authorList>
    </citation>
    <scope>NUCLEOTIDE SEQUENCE</scope>
    <source>
        <strain evidence="3">NBRC 103408</strain>
    </source>
</reference>